<dbReference type="NCBIfam" id="NF046077">
    <property type="entry name" value="LPS_M949_RS01915"/>
    <property type="match status" value="1"/>
</dbReference>
<name>A0A380SVG9_9PSED</name>
<dbReference type="InterPro" id="IPR058148">
    <property type="entry name" value="M949_RS01915-like_dom"/>
</dbReference>
<dbReference type="RefSeq" id="WP_115085675.1">
    <property type="nucleotide sequence ID" value="NZ_CBCSFG010000006.1"/>
</dbReference>
<organism evidence="2 3">
    <name type="scientific">Pseudomonas wadenswilerensis</name>
    <dbReference type="NCBI Taxonomy" id="1785161"/>
    <lineage>
        <taxon>Bacteria</taxon>
        <taxon>Pseudomonadati</taxon>
        <taxon>Pseudomonadota</taxon>
        <taxon>Gammaproteobacteria</taxon>
        <taxon>Pseudomonadales</taxon>
        <taxon>Pseudomonadaceae</taxon>
        <taxon>Pseudomonas</taxon>
    </lineage>
</organism>
<evidence type="ECO:0000313" key="3">
    <source>
        <dbReference type="Proteomes" id="UP000255177"/>
    </source>
</evidence>
<dbReference type="Proteomes" id="UP000255177">
    <property type="component" value="Unassembled WGS sequence"/>
</dbReference>
<accession>A0A380SVG9</accession>
<sequence length="228" mass="24952">MPISNPWFIRTLAVAGLLLLGACDKKGFEILAPIPTAQLEALGVQSPVQSVHYRDHEGEGLLVLSRNDDQVSDEETDQDVDRVVLSATLYERQGDDSFKARWKIENETTCAGLDLDVGFYTDVSGVSDLNNNGVAELTVASHAFCGGGIDPHELHVELREGQASYAINGQSLIAIEGDEPYGGEREDSPSLKDAPQALRDHLNEVWNKVLKRPWSEAQPAPTDEEDDQ</sequence>
<dbReference type="EMBL" id="UIDD01000004">
    <property type="protein sequence ID" value="SUQ61979.1"/>
    <property type="molecule type" value="Genomic_DNA"/>
</dbReference>
<feature type="region of interest" description="Disordered" evidence="1">
    <location>
        <begin position="178"/>
        <end position="197"/>
    </location>
</feature>
<keyword evidence="3" id="KW-1185">Reference proteome</keyword>
<reference evidence="3" key="1">
    <citation type="submission" date="2018-07" db="EMBL/GenBank/DDBJ databases">
        <authorList>
            <person name="Blom J."/>
        </authorList>
    </citation>
    <scope>NUCLEOTIDE SEQUENCE [LARGE SCALE GENOMIC DNA]</scope>
    <source>
        <strain evidence="3">CCOS 864</strain>
    </source>
</reference>
<dbReference type="AlphaFoldDB" id="A0A380SVG9"/>
<gene>
    <name evidence="2" type="ORF">CCOS864_01404</name>
</gene>
<evidence type="ECO:0000256" key="1">
    <source>
        <dbReference type="SAM" id="MobiDB-lite"/>
    </source>
</evidence>
<protein>
    <submittedName>
        <fullName evidence="2">Uncharacterized protein</fullName>
    </submittedName>
</protein>
<evidence type="ECO:0000313" key="2">
    <source>
        <dbReference type="EMBL" id="SUQ61979.1"/>
    </source>
</evidence>
<proteinExistence type="predicted"/>